<sequence length="133" mass="15013">MNPIDISATIVVEDLDKARAFYTTHLNGRLIFDCGWYIGLQFGEDGPTLHFMQPRSPDHQLYQGGLTYNIKLENAAKVDAAHGKAVKAGLPMVMPLEDHPWGDRGFCTLDPYGVALYVYVDIEPSEEFKQYYL</sequence>
<dbReference type="OrthoDB" id="9797663at2"/>
<comment type="caution">
    <text evidence="2">The sequence shown here is derived from an EMBL/GenBank/DDBJ whole genome shotgun (WGS) entry which is preliminary data.</text>
</comment>
<evidence type="ECO:0000259" key="1">
    <source>
        <dbReference type="PROSITE" id="PS51819"/>
    </source>
</evidence>
<reference evidence="2 3" key="1">
    <citation type="submission" date="2015-09" db="EMBL/GenBank/DDBJ databases">
        <title>Genome of Desulfovibrio dechloracetivorans BerOc1, a mercury methylating strain isolated from highly hydrocarbons and metals contaminated coastal sediments.</title>
        <authorList>
            <person name="Goni Urriza M."/>
            <person name="Gassie C."/>
            <person name="Bouchez O."/>
            <person name="Klopp C."/>
            <person name="Ranchou-Peyruse A."/>
            <person name="Remy G."/>
        </authorList>
    </citation>
    <scope>NUCLEOTIDE SEQUENCE [LARGE SCALE GENOMIC DNA]</scope>
    <source>
        <strain evidence="2 3">BerOc1</strain>
    </source>
</reference>
<evidence type="ECO:0000313" key="3">
    <source>
        <dbReference type="Proteomes" id="UP000181901"/>
    </source>
</evidence>
<evidence type="ECO:0000313" key="2">
    <source>
        <dbReference type="EMBL" id="OIQ52175.1"/>
    </source>
</evidence>
<accession>A0A1J5NG28</accession>
<dbReference type="Proteomes" id="UP000181901">
    <property type="component" value="Unassembled WGS sequence"/>
</dbReference>
<keyword evidence="3" id="KW-1185">Reference proteome</keyword>
<dbReference type="InterPro" id="IPR004360">
    <property type="entry name" value="Glyas_Fos-R_dOase_dom"/>
</dbReference>
<proteinExistence type="predicted"/>
<dbReference type="EMBL" id="LKAQ01000001">
    <property type="protein sequence ID" value="OIQ52175.1"/>
    <property type="molecule type" value="Genomic_DNA"/>
</dbReference>
<dbReference type="InterPro" id="IPR029068">
    <property type="entry name" value="Glyas_Bleomycin-R_OHBP_Dase"/>
</dbReference>
<dbReference type="Gene3D" id="3.30.720.120">
    <property type="match status" value="1"/>
</dbReference>
<name>A0A1J5NG28_9BACT</name>
<dbReference type="Pfam" id="PF00903">
    <property type="entry name" value="Glyoxalase"/>
    <property type="match status" value="1"/>
</dbReference>
<dbReference type="AlphaFoldDB" id="A0A1J5NG28"/>
<dbReference type="RefSeq" id="WP_071544264.1">
    <property type="nucleotide sequence ID" value="NZ_LKAQ01000001.1"/>
</dbReference>
<dbReference type="Gene3D" id="3.30.720.110">
    <property type="match status" value="1"/>
</dbReference>
<dbReference type="SUPFAM" id="SSF54593">
    <property type="entry name" value="Glyoxalase/Bleomycin resistance protein/Dihydroxybiphenyl dioxygenase"/>
    <property type="match status" value="1"/>
</dbReference>
<protein>
    <submittedName>
        <fullName evidence="2">Glyoxalase-like domain protein</fullName>
    </submittedName>
</protein>
<organism evidence="2 3">
    <name type="scientific">Pseudodesulfovibrio hydrargyri</name>
    <dbReference type="NCBI Taxonomy" id="2125990"/>
    <lineage>
        <taxon>Bacteria</taxon>
        <taxon>Pseudomonadati</taxon>
        <taxon>Thermodesulfobacteriota</taxon>
        <taxon>Desulfovibrionia</taxon>
        <taxon>Desulfovibrionales</taxon>
        <taxon>Desulfovibrionaceae</taxon>
    </lineage>
</organism>
<gene>
    <name evidence="2" type="ORF">BerOc1_00649</name>
</gene>
<dbReference type="PROSITE" id="PS51819">
    <property type="entry name" value="VOC"/>
    <property type="match status" value="1"/>
</dbReference>
<dbReference type="InterPro" id="IPR037523">
    <property type="entry name" value="VOC_core"/>
</dbReference>
<feature type="domain" description="VOC" evidence="1">
    <location>
        <begin position="3"/>
        <end position="121"/>
    </location>
</feature>